<keyword evidence="3" id="KW-0808">Transferase</keyword>
<dbReference type="SUPFAM" id="SSF48019">
    <property type="entry name" value="post-AAA+ oligomerization domain-like"/>
    <property type="match status" value="1"/>
</dbReference>
<keyword evidence="5" id="KW-0235">DNA replication</keyword>
<evidence type="ECO:0000259" key="10">
    <source>
        <dbReference type="Pfam" id="PF21694"/>
    </source>
</evidence>
<sequence>MIYFLYGEDDFRIKQRIASLRAGLLKTDCNLDVQVKAAADLTAADLNSLVMTQSLLSNSRLLIINQPIDSGSDEFHSALIELLARPLPEGVVLMLVESQPDQRTKLFKLLNKFVVETYPLLRAPEAAKWLQNQAQVRGARVGAAAASALAGNFGDDLWRMSSELDKLITFANGAPITKATVDQLIPIPLSDNIFATIEALAKKNFALSNQLINRELQLGMAEQQLIAMIAYQFRNIVLIRAWLDAGVRASELPAKTQLHPYVVQKTTELSRQFSLMELARIFYLLQRVDTAIKRGVTPPRVGLDILTAQVISA</sequence>
<protein>
    <recommendedName>
        <fullName evidence="2">DNA polymerase III subunit delta</fullName>
        <ecNumber evidence="1">2.7.7.7</ecNumber>
    </recommendedName>
</protein>
<evidence type="ECO:0000256" key="7">
    <source>
        <dbReference type="ARBA" id="ARBA00034754"/>
    </source>
</evidence>
<dbReference type="EC" id="2.7.7.7" evidence="1"/>
<feature type="domain" description="DNA polymerase III delta N-terminal" evidence="9">
    <location>
        <begin position="3"/>
        <end position="112"/>
    </location>
</feature>
<dbReference type="STRING" id="1798539.A2994_03505"/>
<evidence type="ECO:0000313" key="12">
    <source>
        <dbReference type="Proteomes" id="UP000179010"/>
    </source>
</evidence>
<dbReference type="GO" id="GO:0006261">
    <property type="term" value="P:DNA-templated DNA replication"/>
    <property type="evidence" value="ECO:0007669"/>
    <property type="project" value="TreeGrafter"/>
</dbReference>
<dbReference type="GO" id="GO:0009360">
    <property type="term" value="C:DNA polymerase III complex"/>
    <property type="evidence" value="ECO:0007669"/>
    <property type="project" value="InterPro"/>
</dbReference>
<evidence type="ECO:0000256" key="5">
    <source>
        <dbReference type="ARBA" id="ARBA00022705"/>
    </source>
</evidence>
<dbReference type="SUPFAM" id="SSF52540">
    <property type="entry name" value="P-loop containing nucleoside triphosphate hydrolases"/>
    <property type="match status" value="1"/>
</dbReference>
<dbReference type="InterPro" id="IPR027417">
    <property type="entry name" value="P-loop_NTPase"/>
</dbReference>
<gene>
    <name evidence="11" type="ORF">A2994_03505</name>
</gene>
<dbReference type="InterPro" id="IPR010372">
    <property type="entry name" value="DNA_pol3_delta_N"/>
</dbReference>
<dbReference type="Gene3D" id="1.10.8.60">
    <property type="match status" value="1"/>
</dbReference>
<comment type="similarity">
    <text evidence="7">Belongs to the DNA polymerase HolA subunit family.</text>
</comment>
<dbReference type="NCBIfam" id="TIGR01128">
    <property type="entry name" value="holA"/>
    <property type="match status" value="1"/>
</dbReference>
<evidence type="ECO:0000256" key="8">
    <source>
        <dbReference type="ARBA" id="ARBA00049244"/>
    </source>
</evidence>
<dbReference type="GO" id="GO:0003887">
    <property type="term" value="F:DNA-directed DNA polymerase activity"/>
    <property type="evidence" value="ECO:0007669"/>
    <property type="project" value="UniProtKB-KW"/>
</dbReference>
<feature type="domain" description="DNA polymerase III delta subunit-like C-terminal" evidence="10">
    <location>
        <begin position="191"/>
        <end position="308"/>
    </location>
</feature>
<dbReference type="InterPro" id="IPR008921">
    <property type="entry name" value="DNA_pol3_clamp-load_cplx_C"/>
</dbReference>
<dbReference type="Pfam" id="PF21694">
    <property type="entry name" value="DNA_pol3_delta_C"/>
    <property type="match status" value="1"/>
</dbReference>
<evidence type="ECO:0000313" key="11">
    <source>
        <dbReference type="EMBL" id="OGB85193.1"/>
    </source>
</evidence>
<evidence type="ECO:0000259" key="9">
    <source>
        <dbReference type="Pfam" id="PF06144"/>
    </source>
</evidence>
<evidence type="ECO:0000256" key="2">
    <source>
        <dbReference type="ARBA" id="ARBA00017703"/>
    </source>
</evidence>
<dbReference type="Pfam" id="PF06144">
    <property type="entry name" value="DNA_pol3_delta"/>
    <property type="match status" value="1"/>
</dbReference>
<proteinExistence type="inferred from homology"/>
<comment type="caution">
    <text evidence="11">The sequence shown here is derived from an EMBL/GenBank/DDBJ whole genome shotgun (WGS) entry which is preliminary data.</text>
</comment>
<dbReference type="GO" id="GO:0003677">
    <property type="term" value="F:DNA binding"/>
    <property type="evidence" value="ECO:0007669"/>
    <property type="project" value="InterPro"/>
</dbReference>
<keyword evidence="4" id="KW-0548">Nucleotidyltransferase</keyword>
<reference evidence="11 12" key="1">
    <citation type="journal article" date="2016" name="Nat. Commun.">
        <title>Thousands of microbial genomes shed light on interconnected biogeochemical processes in an aquifer system.</title>
        <authorList>
            <person name="Anantharaman K."/>
            <person name="Brown C.T."/>
            <person name="Hug L.A."/>
            <person name="Sharon I."/>
            <person name="Castelle C.J."/>
            <person name="Probst A.J."/>
            <person name="Thomas B.C."/>
            <person name="Singh A."/>
            <person name="Wilkins M.J."/>
            <person name="Karaoz U."/>
            <person name="Brodie E.L."/>
            <person name="Williams K.H."/>
            <person name="Hubbard S.S."/>
            <person name="Banfield J.F."/>
        </authorList>
    </citation>
    <scope>NUCLEOTIDE SEQUENCE [LARGE SCALE GENOMIC DNA]</scope>
</reference>
<dbReference type="Proteomes" id="UP000179010">
    <property type="component" value="Unassembled WGS sequence"/>
</dbReference>
<comment type="catalytic activity">
    <reaction evidence="8">
        <text>DNA(n) + a 2'-deoxyribonucleoside 5'-triphosphate = DNA(n+1) + diphosphate</text>
        <dbReference type="Rhea" id="RHEA:22508"/>
        <dbReference type="Rhea" id="RHEA-COMP:17339"/>
        <dbReference type="Rhea" id="RHEA-COMP:17340"/>
        <dbReference type="ChEBI" id="CHEBI:33019"/>
        <dbReference type="ChEBI" id="CHEBI:61560"/>
        <dbReference type="ChEBI" id="CHEBI:173112"/>
        <dbReference type="EC" id="2.7.7.7"/>
    </reaction>
</comment>
<dbReference type="AlphaFoldDB" id="A0A1F4PMX2"/>
<dbReference type="InterPro" id="IPR005790">
    <property type="entry name" value="DNA_polIII_delta"/>
</dbReference>
<evidence type="ECO:0000256" key="4">
    <source>
        <dbReference type="ARBA" id="ARBA00022695"/>
    </source>
</evidence>
<evidence type="ECO:0000256" key="3">
    <source>
        <dbReference type="ARBA" id="ARBA00022679"/>
    </source>
</evidence>
<dbReference type="PANTHER" id="PTHR34388:SF1">
    <property type="entry name" value="DNA POLYMERASE III SUBUNIT DELTA"/>
    <property type="match status" value="1"/>
</dbReference>
<name>A0A1F4PMX2_UNCK3</name>
<keyword evidence="6" id="KW-0239">DNA-directed DNA polymerase</keyword>
<evidence type="ECO:0000256" key="6">
    <source>
        <dbReference type="ARBA" id="ARBA00022932"/>
    </source>
</evidence>
<dbReference type="Gene3D" id="3.40.50.300">
    <property type="entry name" value="P-loop containing nucleotide triphosphate hydrolases"/>
    <property type="match status" value="1"/>
</dbReference>
<evidence type="ECO:0000256" key="1">
    <source>
        <dbReference type="ARBA" id="ARBA00012417"/>
    </source>
</evidence>
<dbReference type="EMBL" id="METE01000009">
    <property type="protein sequence ID" value="OGB85193.1"/>
    <property type="molecule type" value="Genomic_DNA"/>
</dbReference>
<organism evidence="11 12">
    <name type="scientific">candidate division Kazan bacterium RIFCSPLOWO2_01_FULL_48_13</name>
    <dbReference type="NCBI Taxonomy" id="1798539"/>
    <lineage>
        <taxon>Bacteria</taxon>
        <taxon>Bacteria division Kazan-3B-28</taxon>
    </lineage>
</organism>
<accession>A0A1F4PMX2</accession>
<dbReference type="InterPro" id="IPR048466">
    <property type="entry name" value="DNA_pol3_delta-like_C"/>
</dbReference>
<dbReference type="Gene3D" id="1.20.272.10">
    <property type="match status" value="1"/>
</dbReference>
<dbReference type="PANTHER" id="PTHR34388">
    <property type="entry name" value="DNA POLYMERASE III SUBUNIT DELTA"/>
    <property type="match status" value="1"/>
</dbReference>